<evidence type="ECO:0000313" key="6">
    <source>
        <dbReference type="Proteomes" id="UP000327013"/>
    </source>
</evidence>
<gene>
    <name evidence="5" type="ORF">FH972_004625</name>
</gene>
<dbReference type="OrthoDB" id="1743345at2759"/>
<keyword evidence="4" id="KW-0677">Repeat</keyword>
<evidence type="ECO:0000256" key="3">
    <source>
        <dbReference type="ARBA" id="ARBA00022574"/>
    </source>
</evidence>
<comment type="subcellular location">
    <subcellularLocation>
        <location evidence="1">Cytoplasm</location>
    </subcellularLocation>
</comment>
<evidence type="ECO:0000256" key="2">
    <source>
        <dbReference type="ARBA" id="ARBA00022490"/>
    </source>
</evidence>
<evidence type="ECO:0000256" key="1">
    <source>
        <dbReference type="ARBA" id="ARBA00004496"/>
    </source>
</evidence>
<accession>A0A5N6QNL4</accession>
<evidence type="ECO:0000256" key="4">
    <source>
        <dbReference type="ARBA" id="ARBA00022737"/>
    </source>
</evidence>
<keyword evidence="2" id="KW-0963">Cytoplasm</keyword>
<evidence type="ECO:0000313" key="5">
    <source>
        <dbReference type="EMBL" id="KAE8008078.1"/>
    </source>
</evidence>
<name>A0A5N6QNL4_9ROSI</name>
<keyword evidence="6" id="KW-1185">Reference proteome</keyword>
<proteinExistence type="predicted"/>
<sequence>MPSSKLPKGWHLGGDRVVYDVNVRLEGETQPQLEVTPITKYQSNPHLVFGRQIAHNKGTAEERE</sequence>
<dbReference type="GO" id="GO:0000932">
    <property type="term" value="C:P-body"/>
    <property type="evidence" value="ECO:0007669"/>
    <property type="project" value="TreeGrafter"/>
</dbReference>
<dbReference type="InterPro" id="IPR045152">
    <property type="entry name" value="EDC4-like"/>
</dbReference>
<protein>
    <submittedName>
        <fullName evidence="5">Uncharacterized protein</fullName>
    </submittedName>
</protein>
<dbReference type="GO" id="GO:0031087">
    <property type="term" value="P:deadenylation-independent decapping of nuclear-transcribed mRNA"/>
    <property type="evidence" value="ECO:0007669"/>
    <property type="project" value="InterPro"/>
</dbReference>
<organism evidence="5 6">
    <name type="scientific">Carpinus fangiana</name>
    <dbReference type="NCBI Taxonomy" id="176857"/>
    <lineage>
        <taxon>Eukaryota</taxon>
        <taxon>Viridiplantae</taxon>
        <taxon>Streptophyta</taxon>
        <taxon>Embryophyta</taxon>
        <taxon>Tracheophyta</taxon>
        <taxon>Spermatophyta</taxon>
        <taxon>Magnoliopsida</taxon>
        <taxon>eudicotyledons</taxon>
        <taxon>Gunneridae</taxon>
        <taxon>Pentapetalae</taxon>
        <taxon>rosids</taxon>
        <taxon>fabids</taxon>
        <taxon>Fagales</taxon>
        <taxon>Betulaceae</taxon>
        <taxon>Carpinus</taxon>
    </lineage>
</organism>
<dbReference type="AlphaFoldDB" id="A0A5N6QNL4"/>
<dbReference type="EMBL" id="CM017322">
    <property type="protein sequence ID" value="KAE8008078.1"/>
    <property type="molecule type" value="Genomic_DNA"/>
</dbReference>
<dbReference type="PANTHER" id="PTHR15598">
    <property type="entry name" value="ENHANCER OF MRNA-DECAPPING PROTEIN 4"/>
    <property type="match status" value="1"/>
</dbReference>
<dbReference type="Proteomes" id="UP000327013">
    <property type="component" value="Chromosome 2"/>
</dbReference>
<dbReference type="PANTHER" id="PTHR15598:SF5">
    <property type="entry name" value="ENHANCER OF MRNA-DECAPPING PROTEIN 4"/>
    <property type="match status" value="1"/>
</dbReference>
<keyword evidence="3" id="KW-0853">WD repeat</keyword>
<reference evidence="5 6" key="1">
    <citation type="submission" date="2019-06" db="EMBL/GenBank/DDBJ databases">
        <title>A chromosomal-level reference genome of Carpinus fangiana (Coryloideae, Betulaceae).</title>
        <authorList>
            <person name="Yang X."/>
            <person name="Wang Z."/>
            <person name="Zhang L."/>
            <person name="Hao G."/>
            <person name="Liu J."/>
            <person name="Yang Y."/>
        </authorList>
    </citation>
    <scope>NUCLEOTIDE SEQUENCE [LARGE SCALE GENOMIC DNA]</scope>
    <source>
        <strain evidence="5">Cfa_2016G</strain>
        <tissue evidence="5">Leaf</tissue>
    </source>
</reference>